<dbReference type="EMBL" id="BAAFZP010000001">
    <property type="protein sequence ID" value="GAB1581834.1"/>
    <property type="molecule type" value="Genomic_DNA"/>
</dbReference>
<feature type="compositionally biased region" description="Acidic residues" evidence="1">
    <location>
        <begin position="1"/>
        <end position="11"/>
    </location>
</feature>
<protein>
    <submittedName>
        <fullName evidence="2">Uncharacterized protein</fullName>
    </submittedName>
</protein>
<proteinExistence type="predicted"/>
<gene>
    <name evidence="2" type="ORF">PPNSA23_17770</name>
</gene>
<reference evidence="2 3" key="1">
    <citation type="submission" date="2024-10" db="EMBL/GenBank/DDBJ databases">
        <title>Isolation, draft genome sequencing and identification of Phyllobacterium sp. NSA23, isolated from leaf soil.</title>
        <authorList>
            <person name="Akita H."/>
        </authorList>
    </citation>
    <scope>NUCLEOTIDE SEQUENCE [LARGE SCALE GENOMIC DNA]</scope>
    <source>
        <strain evidence="2 3">NSA23</strain>
    </source>
</reference>
<keyword evidence="3" id="KW-1185">Reference proteome</keyword>
<evidence type="ECO:0000313" key="3">
    <source>
        <dbReference type="Proteomes" id="UP001628091"/>
    </source>
</evidence>
<evidence type="ECO:0000256" key="1">
    <source>
        <dbReference type="SAM" id="MobiDB-lite"/>
    </source>
</evidence>
<feature type="compositionally biased region" description="Basic and acidic residues" evidence="1">
    <location>
        <begin position="12"/>
        <end position="24"/>
    </location>
</feature>
<evidence type="ECO:0000313" key="2">
    <source>
        <dbReference type="EMBL" id="GAB1581834.1"/>
    </source>
</evidence>
<organism evidence="2 3">
    <name type="scientific">Phyllobacterium phragmitis</name>
    <dbReference type="NCBI Taxonomy" id="2670329"/>
    <lineage>
        <taxon>Bacteria</taxon>
        <taxon>Pseudomonadati</taxon>
        <taxon>Pseudomonadota</taxon>
        <taxon>Alphaproteobacteria</taxon>
        <taxon>Hyphomicrobiales</taxon>
        <taxon>Phyllobacteriaceae</taxon>
        <taxon>Phyllobacterium</taxon>
    </lineage>
</organism>
<dbReference type="Proteomes" id="UP001628091">
    <property type="component" value="Unassembled WGS sequence"/>
</dbReference>
<feature type="region of interest" description="Disordered" evidence="1">
    <location>
        <begin position="1"/>
        <end position="24"/>
    </location>
</feature>
<accession>A0ABQ0GYT6</accession>
<name>A0ABQ0GYT6_9HYPH</name>
<sequence length="77" mass="9039">MTFEIIEPELENGEKPDRAGSDDHDIRADNFTHFVILFRHRRDIRVELRSRCISFKDLQRPSKASRKGTALQEWKAG</sequence>
<comment type="caution">
    <text evidence="2">The sequence shown here is derived from an EMBL/GenBank/DDBJ whole genome shotgun (WGS) entry which is preliminary data.</text>
</comment>